<comment type="caution">
    <text evidence="1">The sequence shown here is derived from an EMBL/GenBank/DDBJ whole genome shotgun (WGS) entry which is preliminary data.</text>
</comment>
<protein>
    <recommendedName>
        <fullName evidence="3">F-box domain-containing protein</fullName>
    </recommendedName>
</protein>
<accession>A0A4U5M2E4</accession>
<keyword evidence="2" id="KW-1185">Reference proteome</keyword>
<organism evidence="1 2">
    <name type="scientific">Steinernema carpocapsae</name>
    <name type="common">Entomopathogenic nematode</name>
    <dbReference type="NCBI Taxonomy" id="34508"/>
    <lineage>
        <taxon>Eukaryota</taxon>
        <taxon>Metazoa</taxon>
        <taxon>Ecdysozoa</taxon>
        <taxon>Nematoda</taxon>
        <taxon>Chromadorea</taxon>
        <taxon>Rhabditida</taxon>
        <taxon>Tylenchina</taxon>
        <taxon>Panagrolaimomorpha</taxon>
        <taxon>Strongyloidoidea</taxon>
        <taxon>Steinernematidae</taxon>
        <taxon>Steinernema</taxon>
    </lineage>
</organism>
<evidence type="ECO:0000313" key="1">
    <source>
        <dbReference type="EMBL" id="TKR62503.1"/>
    </source>
</evidence>
<dbReference type="AlphaFoldDB" id="A0A4U5M2E4"/>
<dbReference type="Proteomes" id="UP000298663">
    <property type="component" value="Unassembled WGS sequence"/>
</dbReference>
<sequence length="337" mass="38602">MWSPDILSDILSHSDIDSAYQFRQINQKCRNVADYVMFKKKLISLNIYVGPTPEEDNFVLSVDRGQRSELLNKLLETFQFTAENISTWPQFLSVNISIKRFENFLQKRTTEITKIFETDIGDQLNSVELELHEYEGNKMHDRALTKILKNLKDSLLTEFKVIWVPNDPNNVDPDGTSTVSDILWNRAGCFTKIVLLGPYTLPSLLKHIHLNPLTSVSTLTTMVRVPTKDTAVAFLSLIDSLRNKPRKMVLNLELMQSAGGSAECQDVLKCLFNILIIYKGVKFEELQTTSRGLSTTVSIPTKNPMLEIEFNHTSVFLESRIRVNCVTKFYHEVMELF</sequence>
<name>A0A4U5M2E4_STECR</name>
<reference evidence="1 2" key="1">
    <citation type="journal article" date="2015" name="Genome Biol.">
        <title>Comparative genomics of Steinernema reveals deeply conserved gene regulatory networks.</title>
        <authorList>
            <person name="Dillman A.R."/>
            <person name="Macchietto M."/>
            <person name="Porter C.F."/>
            <person name="Rogers A."/>
            <person name="Williams B."/>
            <person name="Antoshechkin I."/>
            <person name="Lee M.M."/>
            <person name="Goodwin Z."/>
            <person name="Lu X."/>
            <person name="Lewis E.E."/>
            <person name="Goodrich-Blair H."/>
            <person name="Stock S.P."/>
            <person name="Adams B.J."/>
            <person name="Sternberg P.W."/>
            <person name="Mortazavi A."/>
        </authorList>
    </citation>
    <scope>NUCLEOTIDE SEQUENCE [LARGE SCALE GENOMIC DNA]</scope>
    <source>
        <strain evidence="1 2">ALL</strain>
    </source>
</reference>
<dbReference type="EMBL" id="AZBU02000010">
    <property type="protein sequence ID" value="TKR62503.1"/>
    <property type="molecule type" value="Genomic_DNA"/>
</dbReference>
<proteinExistence type="predicted"/>
<evidence type="ECO:0000313" key="2">
    <source>
        <dbReference type="Proteomes" id="UP000298663"/>
    </source>
</evidence>
<evidence type="ECO:0008006" key="3">
    <source>
        <dbReference type="Google" id="ProtNLM"/>
    </source>
</evidence>
<reference evidence="1 2" key="2">
    <citation type="journal article" date="2019" name="G3 (Bethesda)">
        <title>Hybrid Assembly of the Genome of the Entomopathogenic Nematode Steinernema carpocapsae Identifies the X-Chromosome.</title>
        <authorList>
            <person name="Serra L."/>
            <person name="Macchietto M."/>
            <person name="Macias-Munoz A."/>
            <person name="McGill C.J."/>
            <person name="Rodriguez I.M."/>
            <person name="Rodriguez B."/>
            <person name="Murad R."/>
            <person name="Mortazavi A."/>
        </authorList>
    </citation>
    <scope>NUCLEOTIDE SEQUENCE [LARGE SCALE GENOMIC DNA]</scope>
    <source>
        <strain evidence="1 2">ALL</strain>
    </source>
</reference>
<gene>
    <name evidence="1" type="ORF">L596_026451</name>
</gene>